<sequence>MATRLASPTIKHLEPRSEPAAYSLSNARSGHTSSFARRSDPSLVKSRDADDLGATDPGHQTLNEISTLRIEQGVNNIQEQLELALDRAPSCLNIKVHDRPCQLQFHCDYERDGYDSSDDEEAADQKVETFKLAELINVAGTSEEIVLHFAKLVMRAPDERLKVREGYGKWPDMAWNLTTKKFCLIGQFCLDGELVTFAECSGVDFGKSVTLVTRCSDDLDRDPWNGNLTCQ</sequence>
<gene>
    <name evidence="2" type="ORF">Slin15195_G129780</name>
</gene>
<dbReference type="AlphaFoldDB" id="A0A9Q9B2C2"/>
<reference evidence="2" key="1">
    <citation type="submission" date="2022-06" db="EMBL/GenBank/DDBJ databases">
        <title>Complete genome sequences of two strains of the flax pathogen Septoria linicola.</title>
        <authorList>
            <person name="Lapalu N."/>
            <person name="Simon A."/>
            <person name="Demenou B."/>
            <person name="Paumier D."/>
            <person name="Guillot M.-P."/>
            <person name="Gout L."/>
            <person name="Valade R."/>
        </authorList>
    </citation>
    <scope>NUCLEOTIDE SEQUENCE</scope>
    <source>
        <strain evidence="2">SE15195</strain>
    </source>
</reference>
<protein>
    <submittedName>
        <fullName evidence="2">Uncharacterized protein</fullName>
    </submittedName>
</protein>
<evidence type="ECO:0000313" key="2">
    <source>
        <dbReference type="EMBL" id="USW59659.1"/>
    </source>
</evidence>
<proteinExistence type="predicted"/>
<name>A0A9Q9B2C2_9PEZI</name>
<dbReference type="Proteomes" id="UP001056384">
    <property type="component" value="Chromosome 14"/>
</dbReference>
<evidence type="ECO:0000313" key="3">
    <source>
        <dbReference type="Proteomes" id="UP001056384"/>
    </source>
</evidence>
<organism evidence="2 3">
    <name type="scientific">Septoria linicola</name>
    <dbReference type="NCBI Taxonomy" id="215465"/>
    <lineage>
        <taxon>Eukaryota</taxon>
        <taxon>Fungi</taxon>
        <taxon>Dikarya</taxon>
        <taxon>Ascomycota</taxon>
        <taxon>Pezizomycotina</taxon>
        <taxon>Dothideomycetes</taxon>
        <taxon>Dothideomycetidae</taxon>
        <taxon>Mycosphaerellales</taxon>
        <taxon>Mycosphaerellaceae</taxon>
        <taxon>Septoria</taxon>
    </lineage>
</organism>
<feature type="region of interest" description="Disordered" evidence="1">
    <location>
        <begin position="1"/>
        <end position="60"/>
    </location>
</feature>
<evidence type="ECO:0000256" key="1">
    <source>
        <dbReference type="SAM" id="MobiDB-lite"/>
    </source>
</evidence>
<feature type="compositionally biased region" description="Basic and acidic residues" evidence="1">
    <location>
        <begin position="37"/>
        <end position="50"/>
    </location>
</feature>
<accession>A0A9Q9B2C2</accession>
<feature type="compositionally biased region" description="Polar residues" evidence="1">
    <location>
        <begin position="23"/>
        <end position="36"/>
    </location>
</feature>
<dbReference type="EMBL" id="CP099431">
    <property type="protein sequence ID" value="USW59659.1"/>
    <property type="molecule type" value="Genomic_DNA"/>
</dbReference>
<keyword evidence="3" id="KW-1185">Reference proteome</keyword>